<dbReference type="InterPro" id="IPR053142">
    <property type="entry name" value="PchR_regulatory_protein"/>
</dbReference>
<dbReference type="PROSITE" id="PS01124">
    <property type="entry name" value="HTH_ARAC_FAMILY_2"/>
    <property type="match status" value="1"/>
</dbReference>
<dbReference type="InterPro" id="IPR018062">
    <property type="entry name" value="HTH_AraC-typ_CS"/>
</dbReference>
<dbReference type="Proteomes" id="UP001243846">
    <property type="component" value="Unassembled WGS sequence"/>
</dbReference>
<accession>A0ABT8DHY7</accession>
<proteinExistence type="predicted"/>
<sequence length="180" mass="20143">MVDAGRWGTAANSRALTDFAGDGIITGIVKLLDTGDLKIDHLAHRLQTASMRRIDQLIDEDSDCLIGLQELCEGARLSLRTIRSIIRRRMGMTAHSYLQRRRLSRVRQALLTPREIRTVTSIAMDHGFTHLGRFSAFYRQMYGELPSETLRKATGRLISSPPHDKGCVSRTSSAESMKTS</sequence>
<feature type="domain" description="HTH araC/xylS-type" evidence="5">
    <location>
        <begin position="52"/>
        <end position="152"/>
    </location>
</feature>
<dbReference type="Pfam" id="PF12833">
    <property type="entry name" value="HTH_18"/>
    <property type="match status" value="1"/>
</dbReference>
<organism evidence="6 7">
    <name type="scientific">Paracoccus cavernae</name>
    <dbReference type="NCBI Taxonomy" id="1571207"/>
    <lineage>
        <taxon>Bacteria</taxon>
        <taxon>Pseudomonadati</taxon>
        <taxon>Pseudomonadota</taxon>
        <taxon>Alphaproteobacteria</taxon>
        <taxon>Rhodobacterales</taxon>
        <taxon>Paracoccaceae</taxon>
        <taxon>Paracoccus</taxon>
    </lineage>
</organism>
<evidence type="ECO:0000256" key="1">
    <source>
        <dbReference type="ARBA" id="ARBA00023015"/>
    </source>
</evidence>
<protein>
    <submittedName>
        <fullName evidence="6">Helix-turn-helix domain-containing protein</fullName>
    </submittedName>
</protein>
<dbReference type="RefSeq" id="WP_377788546.1">
    <property type="nucleotide sequence ID" value="NZ_JBHUOC010000009.1"/>
</dbReference>
<dbReference type="PANTHER" id="PTHR47893:SF1">
    <property type="entry name" value="REGULATORY PROTEIN PCHR"/>
    <property type="match status" value="1"/>
</dbReference>
<keyword evidence="2" id="KW-0238">DNA-binding</keyword>
<evidence type="ECO:0000259" key="5">
    <source>
        <dbReference type="PROSITE" id="PS01124"/>
    </source>
</evidence>
<dbReference type="SMART" id="SM00342">
    <property type="entry name" value="HTH_ARAC"/>
    <property type="match status" value="1"/>
</dbReference>
<dbReference type="SUPFAM" id="SSF46689">
    <property type="entry name" value="Homeodomain-like"/>
    <property type="match status" value="1"/>
</dbReference>
<dbReference type="PROSITE" id="PS00041">
    <property type="entry name" value="HTH_ARAC_FAMILY_1"/>
    <property type="match status" value="1"/>
</dbReference>
<dbReference type="InterPro" id="IPR009057">
    <property type="entry name" value="Homeodomain-like_sf"/>
</dbReference>
<feature type="compositionally biased region" description="Polar residues" evidence="4">
    <location>
        <begin position="169"/>
        <end position="180"/>
    </location>
</feature>
<evidence type="ECO:0000256" key="4">
    <source>
        <dbReference type="SAM" id="MobiDB-lite"/>
    </source>
</evidence>
<evidence type="ECO:0000256" key="2">
    <source>
        <dbReference type="ARBA" id="ARBA00023125"/>
    </source>
</evidence>
<evidence type="ECO:0000256" key="3">
    <source>
        <dbReference type="ARBA" id="ARBA00023163"/>
    </source>
</evidence>
<dbReference type="Gene3D" id="1.10.10.60">
    <property type="entry name" value="Homeodomain-like"/>
    <property type="match status" value="1"/>
</dbReference>
<keyword evidence="3" id="KW-0804">Transcription</keyword>
<evidence type="ECO:0000313" key="7">
    <source>
        <dbReference type="Proteomes" id="UP001243846"/>
    </source>
</evidence>
<name>A0ABT8DHY7_9RHOB</name>
<evidence type="ECO:0000313" key="6">
    <source>
        <dbReference type="EMBL" id="MDN3714369.1"/>
    </source>
</evidence>
<dbReference type="PANTHER" id="PTHR47893">
    <property type="entry name" value="REGULATORY PROTEIN PCHR"/>
    <property type="match status" value="1"/>
</dbReference>
<dbReference type="InterPro" id="IPR018060">
    <property type="entry name" value="HTH_AraC"/>
</dbReference>
<keyword evidence="7" id="KW-1185">Reference proteome</keyword>
<reference evidence="7" key="1">
    <citation type="journal article" date="2019" name="Int. J. Syst. Evol. Microbiol.">
        <title>The Global Catalogue of Microorganisms (GCM) 10K type strain sequencing project: providing services to taxonomists for standard genome sequencing and annotation.</title>
        <authorList>
            <consortium name="The Broad Institute Genomics Platform"/>
            <consortium name="The Broad Institute Genome Sequencing Center for Infectious Disease"/>
            <person name="Wu L."/>
            <person name="Ma J."/>
        </authorList>
    </citation>
    <scope>NUCLEOTIDE SEQUENCE [LARGE SCALE GENOMIC DNA]</scope>
    <source>
        <strain evidence="7">CECT 8482</strain>
    </source>
</reference>
<comment type="caution">
    <text evidence="6">The sequence shown here is derived from an EMBL/GenBank/DDBJ whole genome shotgun (WGS) entry which is preliminary data.</text>
</comment>
<keyword evidence="1" id="KW-0805">Transcription regulation</keyword>
<dbReference type="EMBL" id="JAUFRC010000004">
    <property type="protein sequence ID" value="MDN3714369.1"/>
    <property type="molecule type" value="Genomic_DNA"/>
</dbReference>
<gene>
    <name evidence="6" type="ORF">QWZ10_25790</name>
</gene>
<feature type="region of interest" description="Disordered" evidence="4">
    <location>
        <begin position="156"/>
        <end position="180"/>
    </location>
</feature>